<evidence type="ECO:0000256" key="1">
    <source>
        <dbReference type="SAM" id="MobiDB-lite"/>
    </source>
</evidence>
<gene>
    <name evidence="2" type="ORF">XELAEV_18008798mg</name>
</gene>
<accession>A0A974DRJ2</accession>
<feature type="region of interest" description="Disordered" evidence="1">
    <location>
        <begin position="50"/>
        <end position="71"/>
    </location>
</feature>
<dbReference type="AlphaFoldDB" id="A0A974DRJ2"/>
<organism evidence="2 3">
    <name type="scientific">Xenopus laevis</name>
    <name type="common">African clawed frog</name>
    <dbReference type="NCBI Taxonomy" id="8355"/>
    <lineage>
        <taxon>Eukaryota</taxon>
        <taxon>Metazoa</taxon>
        <taxon>Chordata</taxon>
        <taxon>Craniata</taxon>
        <taxon>Vertebrata</taxon>
        <taxon>Euteleostomi</taxon>
        <taxon>Amphibia</taxon>
        <taxon>Batrachia</taxon>
        <taxon>Anura</taxon>
        <taxon>Pipoidea</taxon>
        <taxon>Pipidae</taxon>
        <taxon>Xenopodinae</taxon>
        <taxon>Xenopus</taxon>
        <taxon>Xenopus</taxon>
    </lineage>
</organism>
<reference evidence="3" key="1">
    <citation type="journal article" date="2016" name="Nature">
        <title>Genome evolution in the allotetraploid frog Xenopus laevis.</title>
        <authorList>
            <person name="Session A.M."/>
            <person name="Uno Y."/>
            <person name="Kwon T."/>
            <person name="Chapman J.A."/>
            <person name="Toyoda A."/>
            <person name="Takahashi S."/>
            <person name="Fukui A."/>
            <person name="Hikosaka A."/>
            <person name="Suzuki A."/>
            <person name="Kondo M."/>
            <person name="van Heeringen S.J."/>
            <person name="Quigley I."/>
            <person name="Heinz S."/>
            <person name="Ogino H."/>
            <person name="Ochi H."/>
            <person name="Hellsten U."/>
            <person name="Lyons J.B."/>
            <person name="Simakov O."/>
            <person name="Putnam N."/>
            <person name="Stites J."/>
            <person name="Kuroki Y."/>
            <person name="Tanaka T."/>
            <person name="Michiue T."/>
            <person name="Watanabe M."/>
            <person name="Bogdanovic O."/>
            <person name="Lister R."/>
            <person name="Georgiou G."/>
            <person name="Paranjpe S.S."/>
            <person name="van Kruijsbergen I."/>
            <person name="Shu S."/>
            <person name="Carlson J."/>
            <person name="Kinoshita T."/>
            <person name="Ohta Y."/>
            <person name="Mawaribuchi S."/>
            <person name="Jenkins J."/>
            <person name="Grimwood J."/>
            <person name="Schmutz J."/>
            <person name="Mitros T."/>
            <person name="Mozaffari S.V."/>
            <person name="Suzuki Y."/>
            <person name="Haramoto Y."/>
            <person name="Yamamoto T.S."/>
            <person name="Takagi C."/>
            <person name="Heald R."/>
            <person name="Miller K."/>
            <person name="Haudenschild C."/>
            <person name="Kitzman J."/>
            <person name="Nakayama T."/>
            <person name="Izutsu Y."/>
            <person name="Robert J."/>
            <person name="Fortriede J."/>
            <person name="Burns K."/>
            <person name="Lotay V."/>
            <person name="Karimi K."/>
            <person name="Yasuoka Y."/>
            <person name="Dichmann D.S."/>
            <person name="Flajnik M.F."/>
            <person name="Houston D.W."/>
            <person name="Shendure J."/>
            <person name="DuPasquier L."/>
            <person name="Vize P.D."/>
            <person name="Zorn A.M."/>
            <person name="Ito M."/>
            <person name="Marcotte E.M."/>
            <person name="Wallingford J.B."/>
            <person name="Ito Y."/>
            <person name="Asashima M."/>
            <person name="Ueno N."/>
            <person name="Matsuda Y."/>
            <person name="Veenstra G.J."/>
            <person name="Fujiyama A."/>
            <person name="Harland R.M."/>
            <person name="Taira M."/>
            <person name="Rokhsar D.S."/>
        </authorList>
    </citation>
    <scope>NUCLEOTIDE SEQUENCE [LARGE SCALE GENOMIC DNA]</scope>
    <source>
        <strain evidence="3">J</strain>
    </source>
</reference>
<feature type="compositionally biased region" description="Polar residues" evidence="1">
    <location>
        <begin position="50"/>
        <end position="62"/>
    </location>
</feature>
<protein>
    <submittedName>
        <fullName evidence="2">Uncharacterized protein</fullName>
    </submittedName>
</protein>
<sequence length="71" mass="7557">MAVTLLQCCEVSCSALCWDRENPHEPSSSGGRVRGPIVLKSGEIEKELQNVSPPQCTLNGAPSSAPLHNLL</sequence>
<proteinExistence type="predicted"/>
<evidence type="ECO:0000313" key="2">
    <source>
        <dbReference type="EMBL" id="OCT96592.1"/>
    </source>
</evidence>
<evidence type="ECO:0000313" key="3">
    <source>
        <dbReference type="Proteomes" id="UP000694892"/>
    </source>
</evidence>
<dbReference type="Proteomes" id="UP000694892">
    <property type="component" value="Chromosome 1S"/>
</dbReference>
<name>A0A974DRJ2_XENLA</name>
<dbReference type="EMBL" id="CM004467">
    <property type="protein sequence ID" value="OCT96592.1"/>
    <property type="molecule type" value="Genomic_DNA"/>
</dbReference>